<name>A0A3L6P9G4_PANMI</name>
<accession>A0A3L6P9G4</accession>
<keyword evidence="2" id="KW-1185">Reference proteome</keyword>
<reference evidence="2" key="1">
    <citation type="journal article" date="2019" name="Nat. Commun.">
        <title>The genome of broomcorn millet.</title>
        <authorList>
            <person name="Zou C."/>
            <person name="Miki D."/>
            <person name="Li D."/>
            <person name="Tang Q."/>
            <person name="Xiao L."/>
            <person name="Rajput S."/>
            <person name="Deng P."/>
            <person name="Jia W."/>
            <person name="Huang R."/>
            <person name="Zhang M."/>
            <person name="Sun Y."/>
            <person name="Hu J."/>
            <person name="Fu X."/>
            <person name="Schnable P.S."/>
            <person name="Li F."/>
            <person name="Zhang H."/>
            <person name="Feng B."/>
            <person name="Zhu X."/>
            <person name="Liu R."/>
            <person name="Schnable J.C."/>
            <person name="Zhu J.-K."/>
            <person name="Zhang H."/>
        </authorList>
    </citation>
    <scope>NUCLEOTIDE SEQUENCE [LARGE SCALE GENOMIC DNA]</scope>
</reference>
<dbReference type="Proteomes" id="UP000275267">
    <property type="component" value="Unassembled WGS sequence"/>
</dbReference>
<gene>
    <name evidence="1" type="ORF">C2845_PMPSC055735</name>
</gene>
<dbReference type="EMBL" id="PQIB02000659">
    <property type="protein sequence ID" value="RLM48942.1"/>
    <property type="molecule type" value="Genomic_DNA"/>
</dbReference>
<dbReference type="AlphaFoldDB" id="A0A3L6P9G4"/>
<evidence type="ECO:0000313" key="1">
    <source>
        <dbReference type="EMBL" id="RLM48942.1"/>
    </source>
</evidence>
<proteinExistence type="predicted"/>
<sequence length="85" mass="9460">MSRPPRPRATTAVETAFRHDVVAWSSPGQQVPQGFEDPEARRGDGTEFADGMSQDCKRMCTVQGRRQEEHEICLDALLENSEGQA</sequence>
<protein>
    <submittedName>
        <fullName evidence="1">Uncharacterized protein</fullName>
    </submittedName>
</protein>
<comment type="caution">
    <text evidence="1">The sequence shown here is derived from an EMBL/GenBank/DDBJ whole genome shotgun (WGS) entry which is preliminary data.</text>
</comment>
<evidence type="ECO:0000313" key="2">
    <source>
        <dbReference type="Proteomes" id="UP000275267"/>
    </source>
</evidence>
<organism evidence="1 2">
    <name type="scientific">Panicum miliaceum</name>
    <name type="common">Proso millet</name>
    <name type="synonym">Broomcorn millet</name>
    <dbReference type="NCBI Taxonomy" id="4540"/>
    <lineage>
        <taxon>Eukaryota</taxon>
        <taxon>Viridiplantae</taxon>
        <taxon>Streptophyta</taxon>
        <taxon>Embryophyta</taxon>
        <taxon>Tracheophyta</taxon>
        <taxon>Spermatophyta</taxon>
        <taxon>Magnoliopsida</taxon>
        <taxon>Liliopsida</taxon>
        <taxon>Poales</taxon>
        <taxon>Poaceae</taxon>
        <taxon>PACMAD clade</taxon>
        <taxon>Panicoideae</taxon>
        <taxon>Panicodae</taxon>
        <taxon>Paniceae</taxon>
        <taxon>Panicinae</taxon>
        <taxon>Panicum</taxon>
        <taxon>Panicum sect. Panicum</taxon>
    </lineage>
</organism>